<sequence>MSQWRLLPGMTLADGMIPSIISSIEMLANGLNGIYLGAIELKSRVLNPLTTVQRSMTGGNNFGQT</sequence>
<evidence type="ECO:0000313" key="1">
    <source>
        <dbReference type="EMBL" id="MBT9311698.1"/>
    </source>
</evidence>
<comment type="caution">
    <text evidence="1">The sequence shown here is derived from an EMBL/GenBank/DDBJ whole genome shotgun (WGS) entry which is preliminary data.</text>
</comment>
<protein>
    <submittedName>
        <fullName evidence="1">Uncharacterized protein</fullName>
    </submittedName>
</protein>
<dbReference type="EMBL" id="JADOER010000004">
    <property type="protein sequence ID" value="MBT9311698.1"/>
    <property type="molecule type" value="Genomic_DNA"/>
</dbReference>
<accession>A0ABS5Y2G3</accession>
<name>A0ABS5Y2G3_9CYAN</name>
<proteinExistence type="predicted"/>
<dbReference type="Proteomes" id="UP001196661">
    <property type="component" value="Unassembled WGS sequence"/>
</dbReference>
<gene>
    <name evidence="1" type="ORF">IXB28_05735</name>
</gene>
<keyword evidence="2" id="KW-1185">Reference proteome</keyword>
<organism evidence="1 2">
    <name type="scientific">Leptothoe kymatousa TAU-MAC 1615</name>
    <dbReference type="NCBI Taxonomy" id="2364775"/>
    <lineage>
        <taxon>Bacteria</taxon>
        <taxon>Bacillati</taxon>
        <taxon>Cyanobacteriota</taxon>
        <taxon>Cyanophyceae</taxon>
        <taxon>Nodosilineales</taxon>
        <taxon>Cymatolegaceae</taxon>
        <taxon>Leptothoe</taxon>
        <taxon>Leptothoe kymatousa</taxon>
    </lineage>
</organism>
<dbReference type="RefSeq" id="WP_215617569.1">
    <property type="nucleotide sequence ID" value="NZ_JADOER010000004.1"/>
</dbReference>
<reference evidence="1 2" key="1">
    <citation type="journal article" date="2021" name="Mar. Drugs">
        <title>Genome Reduction and Secondary Metabolism of the Marine Sponge-Associated Cyanobacterium Leptothoe.</title>
        <authorList>
            <person name="Konstantinou D."/>
            <person name="Popin R.V."/>
            <person name="Fewer D.P."/>
            <person name="Sivonen K."/>
            <person name="Gkelis S."/>
        </authorList>
    </citation>
    <scope>NUCLEOTIDE SEQUENCE [LARGE SCALE GENOMIC DNA]</scope>
    <source>
        <strain evidence="1 2">TAU-MAC 1615</strain>
    </source>
</reference>
<evidence type="ECO:0000313" key="2">
    <source>
        <dbReference type="Proteomes" id="UP001196661"/>
    </source>
</evidence>